<sequence length="266" mass="30025">MTLFDRGRHNATPAVPPPTEIILSEIREIASRTEKLQNAIREIADRTEDLQSRGDDRTRHIFHYLYDVAKKESADFIYQNLHSAVLLHSHLDLLEYALKKASAGDVIEFGVFQATSTNHIAKVIAPAKIYGFDSFQGLREDWVGHVALAGGFDLNSQLPEVEENVTLVPGWVQDTLPPFLADRPKKSVAFVHFDLDTYESSKYALATVAPWLADRAIFVFDEYHSFPGWKVGEKLAFEEWLPTSGYAAKFIGFSWEQAAVEVTRIQ</sequence>
<organism evidence="1 2">
    <name type="scientific">Novosphingobium kalidii</name>
    <dbReference type="NCBI Taxonomy" id="3230299"/>
    <lineage>
        <taxon>Bacteria</taxon>
        <taxon>Pseudomonadati</taxon>
        <taxon>Pseudomonadota</taxon>
        <taxon>Alphaproteobacteria</taxon>
        <taxon>Sphingomonadales</taxon>
        <taxon>Sphingomonadaceae</taxon>
        <taxon>Novosphingobium</taxon>
    </lineage>
</organism>
<dbReference type="EMBL" id="JBEWLY010000013">
    <property type="protein sequence ID" value="MET1755378.1"/>
    <property type="molecule type" value="Genomic_DNA"/>
</dbReference>
<dbReference type="Pfam" id="PF13578">
    <property type="entry name" value="Methyltransf_24"/>
    <property type="match status" value="1"/>
</dbReference>
<dbReference type="Proteomes" id="UP001548713">
    <property type="component" value="Unassembled WGS sequence"/>
</dbReference>
<accession>A0ABV2D0H8</accession>
<proteinExistence type="predicted"/>
<keyword evidence="2" id="KW-1185">Reference proteome</keyword>
<dbReference type="PANTHER" id="PTHR40036">
    <property type="entry name" value="MACROCIN O-METHYLTRANSFERASE"/>
    <property type="match status" value="1"/>
</dbReference>
<keyword evidence="1" id="KW-0489">Methyltransferase</keyword>
<comment type="caution">
    <text evidence="1">The sequence shown here is derived from an EMBL/GenBank/DDBJ whole genome shotgun (WGS) entry which is preliminary data.</text>
</comment>
<name>A0ABV2D0H8_9SPHN</name>
<protein>
    <submittedName>
        <fullName evidence="1">Class I SAM-dependent methyltransferase</fullName>
        <ecNumber evidence="1">2.1.1.-</ecNumber>
    </submittedName>
</protein>
<dbReference type="EC" id="2.1.1.-" evidence="1"/>
<evidence type="ECO:0000313" key="1">
    <source>
        <dbReference type="EMBL" id="MET1755378.1"/>
    </source>
</evidence>
<reference evidence="1 2" key="1">
    <citation type="submission" date="2024-07" db="EMBL/GenBank/DDBJ databases">
        <title>Novosphingobium kalidii RD2P27.</title>
        <authorList>
            <person name="Sun J.-Q."/>
        </authorList>
    </citation>
    <scope>NUCLEOTIDE SEQUENCE [LARGE SCALE GENOMIC DNA]</scope>
    <source>
        <strain evidence="1 2">RD2P27</strain>
    </source>
</reference>
<gene>
    <name evidence="1" type="ORF">ABVV53_07890</name>
</gene>
<dbReference type="Gene3D" id="3.40.50.150">
    <property type="entry name" value="Vaccinia Virus protein VP39"/>
    <property type="match status" value="1"/>
</dbReference>
<evidence type="ECO:0000313" key="2">
    <source>
        <dbReference type="Proteomes" id="UP001548713"/>
    </source>
</evidence>
<dbReference type="InterPro" id="IPR008884">
    <property type="entry name" value="TylF_MeTrfase"/>
</dbReference>
<dbReference type="GO" id="GO:0008168">
    <property type="term" value="F:methyltransferase activity"/>
    <property type="evidence" value="ECO:0007669"/>
    <property type="project" value="UniProtKB-KW"/>
</dbReference>
<dbReference type="SUPFAM" id="SSF53335">
    <property type="entry name" value="S-adenosyl-L-methionine-dependent methyltransferases"/>
    <property type="match status" value="1"/>
</dbReference>
<dbReference type="GO" id="GO:0032259">
    <property type="term" value="P:methylation"/>
    <property type="evidence" value="ECO:0007669"/>
    <property type="project" value="UniProtKB-KW"/>
</dbReference>
<dbReference type="RefSeq" id="WP_353983844.1">
    <property type="nucleotide sequence ID" value="NZ_JBEWLY010000013.1"/>
</dbReference>
<dbReference type="InterPro" id="IPR029063">
    <property type="entry name" value="SAM-dependent_MTases_sf"/>
</dbReference>
<keyword evidence="1" id="KW-0808">Transferase</keyword>
<dbReference type="PANTHER" id="PTHR40036:SF1">
    <property type="entry name" value="MACROCIN O-METHYLTRANSFERASE"/>
    <property type="match status" value="1"/>
</dbReference>